<name>A0A644TW75_9ZZZZ</name>
<keyword evidence="7" id="KW-1133">Transmembrane helix</keyword>
<keyword evidence="3" id="KW-1003">Cell membrane</keyword>
<evidence type="ECO:0000256" key="1">
    <source>
        <dbReference type="ARBA" id="ARBA00004202"/>
    </source>
</evidence>
<dbReference type="GO" id="GO:0019350">
    <property type="term" value="P:teichoic acid biosynthetic process"/>
    <property type="evidence" value="ECO:0007669"/>
    <property type="project" value="UniProtKB-KW"/>
</dbReference>
<organism evidence="8">
    <name type="scientific">bioreactor metagenome</name>
    <dbReference type="NCBI Taxonomy" id="1076179"/>
    <lineage>
        <taxon>unclassified sequences</taxon>
        <taxon>metagenomes</taxon>
        <taxon>ecological metagenomes</taxon>
    </lineage>
</organism>
<dbReference type="GO" id="GO:0005886">
    <property type="term" value="C:plasma membrane"/>
    <property type="evidence" value="ECO:0007669"/>
    <property type="project" value="UniProtKB-SubCell"/>
</dbReference>
<keyword evidence="4" id="KW-0808">Transferase</keyword>
<dbReference type="PANTHER" id="PTHR37316">
    <property type="entry name" value="TEICHOIC ACID GLYCEROL-PHOSPHATE PRIMASE"/>
    <property type="match status" value="1"/>
</dbReference>
<evidence type="ECO:0000256" key="2">
    <source>
        <dbReference type="ARBA" id="ARBA00010488"/>
    </source>
</evidence>
<accession>A0A644TW75</accession>
<dbReference type="InterPro" id="IPR007554">
    <property type="entry name" value="Glycerophosphate_synth"/>
</dbReference>
<proteinExistence type="inferred from homology"/>
<evidence type="ECO:0000256" key="6">
    <source>
        <dbReference type="ARBA" id="ARBA00023136"/>
    </source>
</evidence>
<evidence type="ECO:0000256" key="7">
    <source>
        <dbReference type="SAM" id="Phobius"/>
    </source>
</evidence>
<dbReference type="AlphaFoldDB" id="A0A644TW75"/>
<dbReference type="InterPro" id="IPR051612">
    <property type="entry name" value="Teichoic_Acid_Biosynth"/>
</dbReference>
<dbReference type="EMBL" id="VSSQ01000058">
    <property type="protein sequence ID" value="MPL71236.1"/>
    <property type="molecule type" value="Genomic_DNA"/>
</dbReference>
<comment type="similarity">
    <text evidence="2">Belongs to the CDP-glycerol glycerophosphotransferase family.</text>
</comment>
<dbReference type="SUPFAM" id="SSF53756">
    <property type="entry name" value="UDP-Glycosyltransferase/glycogen phosphorylase"/>
    <property type="match status" value="1"/>
</dbReference>
<protein>
    <recommendedName>
        <fullName evidence="9">Teichoic acid poly(glycerol phosphate) polymerase</fullName>
    </recommendedName>
</protein>
<evidence type="ECO:0000256" key="3">
    <source>
        <dbReference type="ARBA" id="ARBA00022475"/>
    </source>
</evidence>
<feature type="transmembrane region" description="Helical" evidence="7">
    <location>
        <begin position="151"/>
        <end position="177"/>
    </location>
</feature>
<sequence length="599" mass="70775">MIFMKTELIIKECIVKSNNLYINVNCDIDYDPDVFEPKLKINFFNGKNNLILPVLITNRRYISFKNLDSLEFSQKFEINDIFLDKKWKEIKFYLSLHYGNHIVTDFSFDLDNDINNDFVSKYLIENDENQIKLIKINDKNNLNILRHVLSLFIRIIALIISIFLIPFFIFESIFIMIKTPDLNSSGGDLYLEDKNVIKRGIRHILWRISSFSNFPVEKLFINFKNYMLNKIYQLAVLIYQKENTVMFISERGQNLTGNLKFVYDYIKNNENTKNVNIKVSTINQSFPITSFSHKWNTYKDMASSNVILLDNYFSPVNILNFNNQTLIQLWHAAGAFKTFGFTRFGRPGGPKLDSKNHRKYDMATVSSRAVIECYSEAYGVSSDKILPLGIPRTDIFFDTDYIDSTKENFYKKYPQLKDKKIILFGPTFRGTNRRNGYYPIKKFDPIKIYNDLNQEYAIIIKRHFFINNKFKIPNEYSDYILDLDINEDINDLLFVTDILITDYSSTVFEASLLDVPMIFYAFDLDDYISNRSFYFEYKSFVPGKITYTQDELINSIKNNDFEDYKIKDFKDKFFEEIDGKSTERIINYICNVLEKNKKK</sequence>
<comment type="caution">
    <text evidence="8">The sequence shown here is derived from an EMBL/GenBank/DDBJ whole genome shotgun (WGS) entry which is preliminary data.</text>
</comment>
<gene>
    <name evidence="8" type="ORF">SDC9_17010</name>
</gene>
<dbReference type="InterPro" id="IPR043148">
    <property type="entry name" value="TagF_C"/>
</dbReference>
<dbReference type="PANTHER" id="PTHR37316:SF2">
    <property type="entry name" value="TEICHOIC ACID RIBITOL-PHOSPHATE POLYMERASE TARK"/>
    <property type="match status" value="1"/>
</dbReference>
<dbReference type="GO" id="GO:0047355">
    <property type="term" value="F:CDP-glycerol glycerophosphotransferase activity"/>
    <property type="evidence" value="ECO:0007669"/>
    <property type="project" value="InterPro"/>
</dbReference>
<dbReference type="Gene3D" id="3.40.50.12580">
    <property type="match status" value="1"/>
</dbReference>
<evidence type="ECO:0000256" key="5">
    <source>
        <dbReference type="ARBA" id="ARBA00022944"/>
    </source>
</evidence>
<evidence type="ECO:0000256" key="4">
    <source>
        <dbReference type="ARBA" id="ARBA00022679"/>
    </source>
</evidence>
<dbReference type="Gene3D" id="3.40.50.11820">
    <property type="match status" value="1"/>
</dbReference>
<evidence type="ECO:0008006" key="9">
    <source>
        <dbReference type="Google" id="ProtNLM"/>
    </source>
</evidence>
<keyword evidence="6 7" id="KW-0472">Membrane</keyword>
<evidence type="ECO:0000313" key="8">
    <source>
        <dbReference type="EMBL" id="MPL71236.1"/>
    </source>
</evidence>
<comment type="subcellular location">
    <subcellularLocation>
        <location evidence="1">Cell membrane</location>
        <topology evidence="1">Peripheral membrane protein</topology>
    </subcellularLocation>
</comment>
<keyword evidence="7" id="KW-0812">Transmembrane</keyword>
<dbReference type="InterPro" id="IPR043149">
    <property type="entry name" value="TagF_N"/>
</dbReference>
<reference evidence="8" key="1">
    <citation type="submission" date="2019-08" db="EMBL/GenBank/DDBJ databases">
        <authorList>
            <person name="Kucharzyk K."/>
            <person name="Murdoch R.W."/>
            <person name="Higgins S."/>
            <person name="Loffler F."/>
        </authorList>
    </citation>
    <scope>NUCLEOTIDE SEQUENCE</scope>
</reference>
<keyword evidence="5" id="KW-0777">Teichoic acid biosynthesis</keyword>
<dbReference type="Pfam" id="PF04464">
    <property type="entry name" value="Glyphos_transf"/>
    <property type="match status" value="1"/>
</dbReference>